<dbReference type="PANTHER" id="PTHR11803:SF39">
    <property type="entry name" value="2-IMINOBUTANOATE_2-IMINOPROPANOATE DEAMINASE"/>
    <property type="match status" value="1"/>
</dbReference>
<sequence>MDRSQSFSHHDVPEIGKPLSPYSHVVSDGLYAFLAGQLAFHPDRGAVVPGTIEEECAQAMDLLGMALRSIGLEFSDVVKVTIHMTDLTMLGRMNAVYARYFDPDRLPARTCTGAASLIGGGQIEIDCVARLRT</sequence>
<dbReference type="SUPFAM" id="SSF55298">
    <property type="entry name" value="YjgF-like"/>
    <property type="match status" value="1"/>
</dbReference>
<dbReference type="PANTHER" id="PTHR11803">
    <property type="entry name" value="2-IMINOBUTANOATE/2-IMINOPROPANOATE DEAMINASE RIDA"/>
    <property type="match status" value="1"/>
</dbReference>
<dbReference type="Pfam" id="PF01042">
    <property type="entry name" value="Ribonuc_L-PSP"/>
    <property type="match status" value="1"/>
</dbReference>
<dbReference type="EMBL" id="AVFL01000002">
    <property type="protein sequence ID" value="EWY42084.1"/>
    <property type="molecule type" value="Genomic_DNA"/>
</dbReference>
<dbReference type="GO" id="GO:0005829">
    <property type="term" value="C:cytosol"/>
    <property type="evidence" value="ECO:0007669"/>
    <property type="project" value="TreeGrafter"/>
</dbReference>
<proteinExistence type="predicted"/>
<dbReference type="CDD" id="cd00448">
    <property type="entry name" value="YjgF_YER057c_UK114_family"/>
    <property type="match status" value="1"/>
</dbReference>
<dbReference type="Proteomes" id="UP000019486">
    <property type="component" value="Unassembled WGS sequence"/>
</dbReference>
<accession>W9H7R1</accession>
<name>W9H7R1_9PROT</name>
<dbReference type="InterPro" id="IPR035959">
    <property type="entry name" value="RutC-like_sf"/>
</dbReference>
<protein>
    <submittedName>
        <fullName evidence="1">Endoribonuclease L-PSP</fullName>
    </submittedName>
</protein>
<organism evidence="1 2">
    <name type="scientific">Skermanella stibiiresistens SB22</name>
    <dbReference type="NCBI Taxonomy" id="1385369"/>
    <lineage>
        <taxon>Bacteria</taxon>
        <taxon>Pseudomonadati</taxon>
        <taxon>Pseudomonadota</taxon>
        <taxon>Alphaproteobacteria</taxon>
        <taxon>Rhodospirillales</taxon>
        <taxon>Azospirillaceae</taxon>
        <taxon>Skermanella</taxon>
    </lineage>
</organism>
<evidence type="ECO:0000313" key="1">
    <source>
        <dbReference type="EMBL" id="EWY42084.1"/>
    </source>
</evidence>
<dbReference type="GO" id="GO:0019239">
    <property type="term" value="F:deaminase activity"/>
    <property type="evidence" value="ECO:0007669"/>
    <property type="project" value="TreeGrafter"/>
</dbReference>
<gene>
    <name evidence="1" type="ORF">N825_19440</name>
</gene>
<keyword evidence="2" id="KW-1185">Reference proteome</keyword>
<evidence type="ECO:0000313" key="2">
    <source>
        <dbReference type="Proteomes" id="UP000019486"/>
    </source>
</evidence>
<dbReference type="InterPro" id="IPR006175">
    <property type="entry name" value="YjgF/YER057c/UK114"/>
</dbReference>
<dbReference type="AlphaFoldDB" id="W9H7R1"/>
<reference evidence="1 2" key="1">
    <citation type="submission" date="2013-08" db="EMBL/GenBank/DDBJ databases">
        <title>The genome sequence of Skermanella stibiiresistens.</title>
        <authorList>
            <person name="Zhu W."/>
            <person name="Wang G."/>
        </authorList>
    </citation>
    <scope>NUCLEOTIDE SEQUENCE [LARGE SCALE GENOMIC DNA]</scope>
    <source>
        <strain evidence="1 2">SB22</strain>
    </source>
</reference>
<comment type="caution">
    <text evidence="1">The sequence shown here is derived from an EMBL/GenBank/DDBJ whole genome shotgun (WGS) entry which is preliminary data.</text>
</comment>
<dbReference type="STRING" id="1385369.N825_19440"/>
<dbReference type="Gene3D" id="3.30.1330.40">
    <property type="entry name" value="RutC-like"/>
    <property type="match status" value="1"/>
</dbReference>
<dbReference type="RefSeq" id="WP_037447188.1">
    <property type="nucleotide sequence ID" value="NZ_AVFL01000002.1"/>
</dbReference>
<dbReference type="OrthoDB" id="583118at2"/>